<keyword evidence="9" id="KW-1185">Reference proteome</keyword>
<evidence type="ECO:0000313" key="8">
    <source>
        <dbReference type="EMBL" id="MST86108.1"/>
    </source>
</evidence>
<evidence type="ECO:0000256" key="5">
    <source>
        <dbReference type="ARBA" id="ARBA00023022"/>
    </source>
</evidence>
<dbReference type="Gene3D" id="1.20.5.130">
    <property type="match status" value="1"/>
</dbReference>
<evidence type="ECO:0000256" key="4">
    <source>
        <dbReference type="ARBA" id="ARBA00022529"/>
    </source>
</evidence>
<keyword evidence="3" id="KW-0964">Secreted</keyword>
<evidence type="ECO:0000256" key="1">
    <source>
        <dbReference type="ARBA" id="ARBA00004613"/>
    </source>
</evidence>
<keyword evidence="6" id="KW-0078">Bacteriocin</keyword>
<dbReference type="GO" id="GO:0042742">
    <property type="term" value="P:defense response to bacterium"/>
    <property type="evidence" value="ECO:0007669"/>
    <property type="project" value="UniProtKB-KW"/>
</dbReference>
<protein>
    <submittedName>
        <fullName evidence="8">Bacteriocin</fullName>
    </submittedName>
</protein>
<evidence type="ECO:0000256" key="6">
    <source>
        <dbReference type="ARBA" id="ARBA00023048"/>
    </source>
</evidence>
<keyword evidence="5" id="KW-0044">Antibiotic</keyword>
<comment type="subcellular location">
    <subcellularLocation>
        <location evidence="1">Secreted</location>
    </subcellularLocation>
</comment>
<sequence>MEKFETLTEMDLKDVIGGSKSGGKYHYYGNGVSCNRYHCRTDWSKAWYCIANRMGAAYATGGKATIGRC</sequence>
<comment type="similarity">
    <text evidence="2">Belongs to the bacteriocin class IIA/YGNGV family.</text>
</comment>
<keyword evidence="4" id="KW-0929">Antimicrobial</keyword>
<keyword evidence="7" id="KW-1015">Disulfide bond</keyword>
<accession>A0A6A8M8T3</accession>
<dbReference type="InterPro" id="IPR002633">
    <property type="entry name" value="Bacteriocin_IIa"/>
</dbReference>
<dbReference type="EMBL" id="VUMX01000001">
    <property type="protein sequence ID" value="MST86108.1"/>
    <property type="molecule type" value="Genomic_DNA"/>
</dbReference>
<evidence type="ECO:0000313" key="9">
    <source>
        <dbReference type="Proteomes" id="UP000438120"/>
    </source>
</evidence>
<dbReference type="RefSeq" id="WP_050952046.1">
    <property type="nucleotide sequence ID" value="NZ_VUMX01000001.1"/>
</dbReference>
<reference evidence="8 9" key="1">
    <citation type="submission" date="2019-08" db="EMBL/GenBank/DDBJ databases">
        <title>In-depth cultivation of the pig gut microbiome towards novel bacterial diversity and tailored functional studies.</title>
        <authorList>
            <person name="Wylensek D."/>
            <person name="Hitch T.C.A."/>
            <person name="Clavel T."/>
        </authorList>
    </citation>
    <scope>NUCLEOTIDE SEQUENCE [LARGE SCALE GENOMIC DNA]</scope>
    <source>
        <strain evidence="8 9">Bifido-178-WT-2B</strain>
    </source>
</reference>
<dbReference type="PROSITE" id="PS60030">
    <property type="entry name" value="BACTERIOCIN_IIA"/>
    <property type="match status" value="1"/>
</dbReference>
<gene>
    <name evidence="8" type="ORF">FYJ62_00170</name>
</gene>
<dbReference type="Pfam" id="PF01721">
    <property type="entry name" value="Bacteriocin_II"/>
    <property type="match status" value="1"/>
</dbReference>
<dbReference type="InterPro" id="IPR023384">
    <property type="entry name" value="Bacteriocin_IIa_CS"/>
</dbReference>
<dbReference type="GO" id="GO:0031640">
    <property type="term" value="P:killing of cells of another organism"/>
    <property type="evidence" value="ECO:0007669"/>
    <property type="project" value="UniProtKB-KW"/>
</dbReference>
<name>A0A6A8M8T3_9LACO</name>
<evidence type="ECO:0000256" key="3">
    <source>
        <dbReference type="ARBA" id="ARBA00022525"/>
    </source>
</evidence>
<dbReference type="OrthoDB" id="2226259at2"/>
<dbReference type="InterPro" id="IPR023388">
    <property type="entry name" value="Bacteriocin_IIa_dom_sf"/>
</dbReference>
<dbReference type="Proteomes" id="UP000438120">
    <property type="component" value="Unassembled WGS sequence"/>
</dbReference>
<proteinExistence type="inferred from homology"/>
<evidence type="ECO:0000256" key="2">
    <source>
        <dbReference type="ARBA" id="ARBA00007999"/>
    </source>
</evidence>
<evidence type="ECO:0000256" key="7">
    <source>
        <dbReference type="ARBA" id="ARBA00023157"/>
    </source>
</evidence>
<dbReference type="GO" id="GO:0005576">
    <property type="term" value="C:extracellular region"/>
    <property type="evidence" value="ECO:0007669"/>
    <property type="project" value="UniProtKB-SubCell"/>
</dbReference>
<dbReference type="AlphaFoldDB" id="A0A6A8M8T3"/>
<organism evidence="8 9">
    <name type="scientific">Lactobacillus porci</name>
    <dbReference type="NCBI Taxonomy" id="2012477"/>
    <lineage>
        <taxon>Bacteria</taxon>
        <taxon>Bacillati</taxon>
        <taxon>Bacillota</taxon>
        <taxon>Bacilli</taxon>
        <taxon>Lactobacillales</taxon>
        <taxon>Lactobacillaceae</taxon>
        <taxon>Lactobacillus</taxon>
    </lineage>
</organism>
<comment type="caution">
    <text evidence="8">The sequence shown here is derived from an EMBL/GenBank/DDBJ whole genome shotgun (WGS) entry which is preliminary data.</text>
</comment>